<evidence type="ECO:0000256" key="1">
    <source>
        <dbReference type="ARBA" id="ARBA00022536"/>
    </source>
</evidence>
<evidence type="ECO:0000256" key="3">
    <source>
        <dbReference type="ARBA" id="ARBA00022737"/>
    </source>
</evidence>
<evidence type="ECO:0000313" key="10">
    <source>
        <dbReference type="Proteomes" id="UP000041254"/>
    </source>
</evidence>
<dbReference type="SMART" id="SM00179">
    <property type="entry name" value="EGF_CA"/>
    <property type="match status" value="3"/>
</dbReference>
<dbReference type="InParanoid" id="A0A0G4EU29"/>
<keyword evidence="4" id="KW-1015">Disulfide bond</keyword>
<name>A0A0G4EU29_VITBC</name>
<reference evidence="9 10" key="1">
    <citation type="submission" date="2014-11" db="EMBL/GenBank/DDBJ databases">
        <authorList>
            <person name="Zhu J."/>
            <person name="Qi W."/>
            <person name="Song R."/>
        </authorList>
    </citation>
    <scope>NUCLEOTIDE SEQUENCE [LARGE SCALE GENOMIC DNA]</scope>
</reference>
<keyword evidence="3" id="KW-0677">Repeat</keyword>
<dbReference type="InterPro" id="IPR001881">
    <property type="entry name" value="EGF-like_Ca-bd_dom"/>
</dbReference>
<dbReference type="InterPro" id="IPR001304">
    <property type="entry name" value="C-type_lectin-like"/>
</dbReference>
<dbReference type="VEuPathDB" id="CryptoDB:Vbra_13331"/>
<dbReference type="SUPFAM" id="SSF56436">
    <property type="entry name" value="C-type lectin-like"/>
    <property type="match status" value="1"/>
</dbReference>
<keyword evidence="10" id="KW-1185">Reference proteome</keyword>
<dbReference type="CDD" id="cd22823">
    <property type="entry name" value="Gal_Rha_Lectin"/>
    <property type="match status" value="1"/>
</dbReference>
<dbReference type="InterPro" id="IPR016187">
    <property type="entry name" value="CTDL_fold"/>
</dbReference>
<evidence type="ECO:0000256" key="6">
    <source>
        <dbReference type="SAM" id="MobiDB-lite"/>
    </source>
</evidence>
<keyword evidence="2" id="KW-0732">Signal</keyword>
<dbReference type="STRING" id="1169540.A0A0G4EU29"/>
<dbReference type="Pfam" id="PF07645">
    <property type="entry name" value="EGF_CA"/>
    <property type="match status" value="2"/>
</dbReference>
<dbReference type="FunFam" id="2.10.25.10:FF:000240">
    <property type="entry name" value="Vitamin K-dependent protein S"/>
    <property type="match status" value="1"/>
</dbReference>
<dbReference type="InterPro" id="IPR000152">
    <property type="entry name" value="EGF-type_Asp/Asn_hydroxyl_site"/>
</dbReference>
<comment type="caution">
    <text evidence="5">Lacks conserved residue(s) required for the propagation of feature annotation.</text>
</comment>
<dbReference type="Proteomes" id="UP000041254">
    <property type="component" value="Unassembled WGS sequence"/>
</dbReference>
<dbReference type="InterPro" id="IPR000742">
    <property type="entry name" value="EGF"/>
</dbReference>
<dbReference type="SUPFAM" id="SSF57184">
    <property type="entry name" value="Growth factor receptor domain"/>
    <property type="match status" value="1"/>
</dbReference>
<sequence>MSAPRQRCPHGFYLNERAKTCEDVDECTYSWGGCDVDHYCVNTLGGHECVCRSGFTHVGKDSTKCHDLNECLTDNGGCEHQCQNTLGGKQMVEAGGAVNVTDTDQNGEPEMHPFCYSAWVLDPTADLTKEPLCKPGPNHPHRMDAEHRHCFEQGYRFEPGGRCTDINECADPVTNGGCEHVCINTPGSFQCECLEGFVLAEDGLSCKDVNECVETRSTGEQPSDEAETLELKVDVCGGGVCINTPGGYRCEACPAGFTKYGETEEQEARPQARTTQLCGLVEVVKASTLLEAVQASQEKGGRLAALKTWDDSQFAEELLTSSELVTLPASLWLGMHRKVGELWKWLDGSLVNVDDLKSRYISIDEAGAPDKKKDACAVLHMTAQQAMSIKARPCGAQGGSAGELVFAAPQVLISKGPTSACNDGVRNGDEVGIDCGGSCAAKCPRKVIGESGKVRLGMKPKTVSITENLQYPVVLAGPPTARGIRPLVVRVGNMRRGGAGGATAEDIGPAPCPTGSKWCFDIHLQVGNVTDGWHKQERVDWLAVEAGLFRSDDGHLFQTGSVEVPGDRAFHAVLFDDPFPTPPLIVLQIQTSRGRSFVSSRVRHVTAGGFELALEGDGADLGNNHPTERVGWMAMEVSPKGFFGSRAFSSGRVHVANDRVVPIGKFPPHDEELPPEDGESAPPTASGAEGTTDTVTSEEERLGGGNRRRRNHFGKTTSPHVLASILTYRETTPLHVRAGHRSHKTANLTVERTLRDGGEVGSGRVYNETVGYFVLDEEKDSAPLEVVADTFQPTAIPPPSDFEAATQAGQIPIGETGSLFLTLGHPGGSDLHTGTDEAETTTALFKEKGWVTVRLQQVYTYPVVLAFPGPVKGLPLPRIRNVRPASASDPSCTPGGSRFMHAGGISAQGTSLDTDNVGTWCFDIKLQASPCRKSKAAARVHVSWIALQAGRYRTMEGLTVEANVADVVGDKHMHAVSLKAPFGTPPLVLTQLQTNEGTDYVETRIVNVTDHNFKLNLKDVSLTEVGRSIPHPTERVGYIALDAATSGHLGRRTFTAFKVTREDLQKGGEHLSLVYPRPFLDEEHDTLVNRYPMLFLAPQYSDPPPVDVEHNPASLRANDVDGQHAKVVYEDHGCATGFEESTDVETAPTSQSERTVSLPYGTTVAALAVAPSAFENVPYSNYPLMLPGENIAVEPVQPFTPSALVTIGESGRLKLSSEWTTVLLRRTLHGEGASASAAADEFADLLPPVVFLGPAFNRDSTEAVGRLKHLRRGQSTDYKCPSPDHWCFDARVEEASCRDKQHDPETVDILAIDRGSFIAAPPYDPTTDTSAAHAHSTLKLPFHVGATKVRGDGAFQWVVFPERFDAPPVVIAQVQSYLQGGYLVVRINKTHEDGFWMALQDDKVTLGGPSAGREHQDEVVGWMAMAPTVGGERKVPFGLFADREYMAVPYDGKGIDGQRRRVEFPKADRSIVFTSHSKPHLFAVPPTVRETHAVSVRLDSADSNGFEAHLCGEICSRGGDPSDKRAHLTNEPEDIFYLALNEAPTGSLVKTRSPLSEGSEAGSLFGAGRCLKGVEKEYSCWRVAHPGMKMSFAEGGEACTKDDILNPPTQSYLASVASPQEAYFVLTQICRSQGCWVGAKRHYEAAIDHGGTAGTGWQSPLDPHPGSLPPQHLGPLPDRLTDPAFNNVSSTIQVNQAQRHGHDRRAALSPVTPTPFWHLSLIERDRRRSAGIQWGCGQLRWGPQDAGSPLFLLAEVPCDQDLPAVCRRDAEATDRPARAPPGTEGFSVCRPSAAAAETPLEDVAASSVGGAEEDVLAVESDGSLPAPEGYSTSCVEEVTERVRDWCQGVHQCQVDPSNAGLNAVDRCPGTPKYLEVMMQCMSMQDFTARQEKLGATAALQLAELRRRRGR</sequence>
<dbReference type="InterPro" id="IPR009030">
    <property type="entry name" value="Growth_fac_rcpt_cys_sf"/>
</dbReference>
<feature type="region of interest" description="Disordered" evidence="6">
    <location>
        <begin position="663"/>
        <end position="714"/>
    </location>
</feature>
<dbReference type="Pfam" id="PF14670">
    <property type="entry name" value="FXa_inhibition"/>
    <property type="match status" value="1"/>
</dbReference>
<protein>
    <recommendedName>
        <fullName evidence="11">EGF-like domain-containing protein</fullName>
    </recommendedName>
</protein>
<dbReference type="OrthoDB" id="6022609at2759"/>
<dbReference type="PROSITE" id="PS00010">
    <property type="entry name" value="ASX_HYDROXYL"/>
    <property type="match status" value="1"/>
</dbReference>
<dbReference type="InterPro" id="IPR049883">
    <property type="entry name" value="NOTCH1_EGF-like"/>
</dbReference>
<dbReference type="Gene3D" id="3.10.100.10">
    <property type="entry name" value="Mannose-Binding Protein A, subunit A"/>
    <property type="match status" value="1"/>
</dbReference>
<dbReference type="Gene3D" id="2.60.120.740">
    <property type="match status" value="1"/>
</dbReference>
<evidence type="ECO:0000256" key="5">
    <source>
        <dbReference type="PROSITE-ProRule" id="PRU00076"/>
    </source>
</evidence>
<feature type="domain" description="EGF-like" evidence="7">
    <location>
        <begin position="23"/>
        <end position="66"/>
    </location>
</feature>
<dbReference type="PANTHER" id="PTHR24039:SF58">
    <property type="entry name" value="EGF-LIKE DOMAIN-CONTAINING PROTEIN"/>
    <property type="match status" value="1"/>
</dbReference>
<dbReference type="SMART" id="SM00181">
    <property type="entry name" value="EGF"/>
    <property type="match status" value="3"/>
</dbReference>
<organism evidence="9 10">
    <name type="scientific">Vitrella brassicaformis (strain CCMP3155)</name>
    <dbReference type="NCBI Taxonomy" id="1169540"/>
    <lineage>
        <taxon>Eukaryota</taxon>
        <taxon>Sar</taxon>
        <taxon>Alveolata</taxon>
        <taxon>Colpodellida</taxon>
        <taxon>Vitrellaceae</taxon>
        <taxon>Vitrella</taxon>
    </lineage>
</organism>
<evidence type="ECO:0000259" key="7">
    <source>
        <dbReference type="PROSITE" id="PS50026"/>
    </source>
</evidence>
<dbReference type="PANTHER" id="PTHR24039">
    <property type="entry name" value="FIBRILLIN-RELATED"/>
    <property type="match status" value="1"/>
</dbReference>
<gene>
    <name evidence="9" type="ORF">Vbra_13331</name>
</gene>
<dbReference type="PROSITE" id="PS50026">
    <property type="entry name" value="EGF_3"/>
    <property type="match status" value="1"/>
</dbReference>
<evidence type="ECO:0000313" key="9">
    <source>
        <dbReference type="EMBL" id="CEM01905.1"/>
    </source>
</evidence>
<dbReference type="Gene3D" id="2.10.25.10">
    <property type="entry name" value="Laminin"/>
    <property type="match status" value="3"/>
</dbReference>
<dbReference type="CDD" id="cd00054">
    <property type="entry name" value="EGF_CA"/>
    <property type="match status" value="3"/>
</dbReference>
<evidence type="ECO:0008006" key="11">
    <source>
        <dbReference type="Google" id="ProtNLM"/>
    </source>
</evidence>
<dbReference type="GO" id="GO:0005509">
    <property type="term" value="F:calcium ion binding"/>
    <property type="evidence" value="ECO:0007669"/>
    <property type="project" value="InterPro"/>
</dbReference>
<evidence type="ECO:0000256" key="2">
    <source>
        <dbReference type="ARBA" id="ARBA00022729"/>
    </source>
</evidence>
<dbReference type="EMBL" id="CDMY01000313">
    <property type="protein sequence ID" value="CEM01905.1"/>
    <property type="molecule type" value="Genomic_DNA"/>
</dbReference>
<dbReference type="PROSITE" id="PS50041">
    <property type="entry name" value="C_TYPE_LECTIN_2"/>
    <property type="match status" value="1"/>
</dbReference>
<evidence type="ECO:0000259" key="8">
    <source>
        <dbReference type="PROSITE" id="PS50041"/>
    </source>
</evidence>
<accession>A0A0G4EU29</accession>
<evidence type="ECO:0000256" key="4">
    <source>
        <dbReference type="ARBA" id="ARBA00023157"/>
    </source>
</evidence>
<proteinExistence type="predicted"/>
<dbReference type="SUPFAM" id="SSF57196">
    <property type="entry name" value="EGF/Laminin"/>
    <property type="match status" value="1"/>
</dbReference>
<keyword evidence="1 5" id="KW-0245">EGF-like domain</keyword>
<dbReference type="InterPro" id="IPR043159">
    <property type="entry name" value="Lectin_gal-bd_sf"/>
</dbReference>
<dbReference type="InterPro" id="IPR016186">
    <property type="entry name" value="C-type_lectin-like/link_sf"/>
</dbReference>
<feature type="domain" description="C-type lectin" evidence="8">
    <location>
        <begin position="297"/>
        <end position="394"/>
    </location>
</feature>
<dbReference type="PROSITE" id="PS01186">
    <property type="entry name" value="EGF_2"/>
    <property type="match status" value="1"/>
</dbReference>